<organism evidence="13 14">
    <name type="scientific">Coniochaeta hoffmannii</name>
    <dbReference type="NCBI Taxonomy" id="91930"/>
    <lineage>
        <taxon>Eukaryota</taxon>
        <taxon>Fungi</taxon>
        <taxon>Dikarya</taxon>
        <taxon>Ascomycota</taxon>
        <taxon>Pezizomycotina</taxon>
        <taxon>Sordariomycetes</taxon>
        <taxon>Sordariomycetidae</taxon>
        <taxon>Coniochaetales</taxon>
        <taxon>Coniochaetaceae</taxon>
        <taxon>Coniochaeta</taxon>
    </lineage>
</organism>
<dbReference type="GO" id="GO:0005743">
    <property type="term" value="C:mitochondrial inner membrane"/>
    <property type="evidence" value="ECO:0007669"/>
    <property type="project" value="TreeGrafter"/>
</dbReference>
<dbReference type="InterPro" id="IPR027417">
    <property type="entry name" value="P-loop_NTPase"/>
</dbReference>
<dbReference type="PROSITE" id="PS50929">
    <property type="entry name" value="ABC_TM1F"/>
    <property type="match status" value="2"/>
</dbReference>
<feature type="transmembrane region" description="Helical" evidence="10">
    <location>
        <begin position="908"/>
        <end position="928"/>
    </location>
</feature>
<feature type="transmembrane region" description="Helical" evidence="10">
    <location>
        <begin position="879"/>
        <end position="902"/>
    </location>
</feature>
<feature type="transmembrane region" description="Helical" evidence="10">
    <location>
        <begin position="219"/>
        <end position="240"/>
    </location>
</feature>
<dbReference type="InterPro" id="IPR036640">
    <property type="entry name" value="ABC1_TM_sf"/>
</dbReference>
<feature type="transmembrane region" description="Helical" evidence="10">
    <location>
        <begin position="117"/>
        <end position="135"/>
    </location>
</feature>
<evidence type="ECO:0000256" key="4">
    <source>
        <dbReference type="ARBA" id="ARBA00022692"/>
    </source>
</evidence>
<evidence type="ECO:0000256" key="10">
    <source>
        <dbReference type="SAM" id="Phobius"/>
    </source>
</evidence>
<keyword evidence="3" id="KW-0813">Transport</keyword>
<evidence type="ECO:0000313" key="14">
    <source>
        <dbReference type="Proteomes" id="UP001174691"/>
    </source>
</evidence>
<dbReference type="InterPro" id="IPR039421">
    <property type="entry name" value="Type_1_exporter"/>
</dbReference>
<name>A0AA38SCY3_9PEZI</name>
<dbReference type="Gene3D" id="1.20.1560.10">
    <property type="entry name" value="ABC transporter type 1, transmembrane domain"/>
    <property type="match status" value="1"/>
</dbReference>
<evidence type="ECO:0000256" key="3">
    <source>
        <dbReference type="ARBA" id="ARBA00022448"/>
    </source>
</evidence>
<evidence type="ECO:0000313" key="13">
    <source>
        <dbReference type="EMBL" id="KAJ9164634.1"/>
    </source>
</evidence>
<dbReference type="FunFam" id="1.20.1560.10:FF:000057">
    <property type="entry name" value="ABC multidrug transporter SitT"/>
    <property type="match status" value="1"/>
</dbReference>
<dbReference type="GO" id="GO:0005524">
    <property type="term" value="F:ATP binding"/>
    <property type="evidence" value="ECO:0007669"/>
    <property type="project" value="UniProtKB-KW"/>
</dbReference>
<dbReference type="InterPro" id="IPR017871">
    <property type="entry name" value="ABC_transporter-like_CS"/>
</dbReference>
<dbReference type="PROSITE" id="PS00211">
    <property type="entry name" value="ABC_TRANSPORTER_1"/>
    <property type="match status" value="2"/>
</dbReference>
<dbReference type="GO" id="GO:0090374">
    <property type="term" value="P:oligopeptide export from mitochondrion"/>
    <property type="evidence" value="ECO:0007669"/>
    <property type="project" value="TreeGrafter"/>
</dbReference>
<feature type="domain" description="ABC transporter" evidence="11">
    <location>
        <begin position="1087"/>
        <end position="1324"/>
    </location>
</feature>
<feature type="compositionally biased region" description="Basic and acidic residues" evidence="9">
    <location>
        <begin position="30"/>
        <end position="39"/>
    </location>
</feature>
<proteinExistence type="inferred from homology"/>
<dbReference type="GO" id="GO:0015421">
    <property type="term" value="F:ABC-type oligopeptide transporter activity"/>
    <property type="evidence" value="ECO:0007669"/>
    <property type="project" value="TreeGrafter"/>
</dbReference>
<feature type="compositionally biased region" description="Acidic residues" evidence="9">
    <location>
        <begin position="480"/>
        <end position="495"/>
    </location>
</feature>
<dbReference type="InterPro" id="IPR003439">
    <property type="entry name" value="ABC_transporter-like_ATP-bd"/>
</dbReference>
<evidence type="ECO:0000256" key="7">
    <source>
        <dbReference type="ARBA" id="ARBA00022989"/>
    </source>
</evidence>
<feature type="transmembrane region" description="Helical" evidence="10">
    <location>
        <begin position="297"/>
        <end position="319"/>
    </location>
</feature>
<dbReference type="GO" id="GO:0016887">
    <property type="term" value="F:ATP hydrolysis activity"/>
    <property type="evidence" value="ECO:0007669"/>
    <property type="project" value="InterPro"/>
</dbReference>
<evidence type="ECO:0000256" key="1">
    <source>
        <dbReference type="ARBA" id="ARBA00004141"/>
    </source>
</evidence>
<dbReference type="SMART" id="SM00382">
    <property type="entry name" value="AAA"/>
    <property type="match status" value="2"/>
</dbReference>
<keyword evidence="4 10" id="KW-0812">Transmembrane</keyword>
<dbReference type="SUPFAM" id="SSF90123">
    <property type="entry name" value="ABC transporter transmembrane region"/>
    <property type="match status" value="2"/>
</dbReference>
<comment type="subcellular location">
    <subcellularLocation>
        <location evidence="1">Membrane</location>
        <topology evidence="1">Multi-pass membrane protein</topology>
    </subcellularLocation>
</comment>
<evidence type="ECO:0000256" key="6">
    <source>
        <dbReference type="ARBA" id="ARBA00022840"/>
    </source>
</evidence>
<keyword evidence="13" id="KW-0378">Hydrolase</keyword>
<feature type="transmembrane region" description="Helical" evidence="10">
    <location>
        <begin position="757"/>
        <end position="780"/>
    </location>
</feature>
<comment type="caution">
    <text evidence="13">The sequence shown here is derived from an EMBL/GenBank/DDBJ whole genome shotgun (WGS) entry which is preliminary data.</text>
</comment>
<dbReference type="CDD" id="cd18578">
    <property type="entry name" value="ABC_6TM_Pgp_ABCB1_D2_like"/>
    <property type="match status" value="1"/>
</dbReference>
<feature type="region of interest" description="Disordered" evidence="9">
    <location>
        <begin position="1"/>
        <end position="39"/>
    </location>
</feature>
<feature type="compositionally biased region" description="Basic and acidic residues" evidence="9">
    <location>
        <begin position="1"/>
        <end position="20"/>
    </location>
</feature>
<reference evidence="13" key="1">
    <citation type="submission" date="2022-07" db="EMBL/GenBank/DDBJ databases">
        <title>Fungi with potential for degradation of polypropylene.</title>
        <authorList>
            <person name="Gostincar C."/>
        </authorList>
    </citation>
    <scope>NUCLEOTIDE SEQUENCE</scope>
    <source>
        <strain evidence="13">EXF-13287</strain>
    </source>
</reference>
<dbReference type="Proteomes" id="UP001174691">
    <property type="component" value="Unassembled WGS sequence"/>
</dbReference>
<keyword evidence="5" id="KW-0547">Nucleotide-binding</keyword>
<keyword evidence="14" id="KW-1185">Reference proteome</keyword>
<evidence type="ECO:0000259" key="11">
    <source>
        <dbReference type="PROSITE" id="PS50893"/>
    </source>
</evidence>
<dbReference type="Pfam" id="PF00664">
    <property type="entry name" value="ABC_membrane"/>
    <property type="match status" value="2"/>
</dbReference>
<feature type="region of interest" description="Disordered" evidence="9">
    <location>
        <begin position="463"/>
        <end position="503"/>
    </location>
</feature>
<evidence type="ECO:0000256" key="5">
    <source>
        <dbReference type="ARBA" id="ARBA00022741"/>
    </source>
</evidence>
<dbReference type="PANTHER" id="PTHR43394:SF18">
    <property type="entry name" value="ABC TRANSPORTER B FAMILY MEMBER 11-LIKE"/>
    <property type="match status" value="1"/>
</dbReference>
<evidence type="ECO:0000256" key="9">
    <source>
        <dbReference type="SAM" id="MobiDB-lite"/>
    </source>
</evidence>
<dbReference type="PANTHER" id="PTHR43394">
    <property type="entry name" value="ATP-DEPENDENT PERMEASE MDL1, MITOCHONDRIAL"/>
    <property type="match status" value="1"/>
</dbReference>
<dbReference type="InterPro" id="IPR011527">
    <property type="entry name" value="ABC1_TM_dom"/>
</dbReference>
<accession>A0AA38SCY3</accession>
<feature type="domain" description="ABC transmembrane type-1" evidence="12">
    <location>
        <begin position="68"/>
        <end position="361"/>
    </location>
</feature>
<feature type="transmembrane region" description="Helical" evidence="10">
    <location>
        <begin position="809"/>
        <end position="831"/>
    </location>
</feature>
<dbReference type="FunFam" id="3.40.50.300:FF:000913">
    <property type="entry name" value="ABC multidrug transporter SitT"/>
    <property type="match status" value="1"/>
</dbReference>
<feature type="domain" description="ABC transporter" evidence="11">
    <location>
        <begin position="394"/>
        <end position="693"/>
    </location>
</feature>
<feature type="transmembrane region" description="Helical" evidence="10">
    <location>
        <begin position="325"/>
        <end position="346"/>
    </location>
</feature>
<dbReference type="EMBL" id="JANBVN010000011">
    <property type="protein sequence ID" value="KAJ9164634.1"/>
    <property type="molecule type" value="Genomic_DNA"/>
</dbReference>
<dbReference type="FunFam" id="3.40.50.300:FF:000604">
    <property type="entry name" value="ABC transporter B family member 28"/>
    <property type="match status" value="1"/>
</dbReference>
<keyword evidence="6" id="KW-0067">ATP-binding</keyword>
<dbReference type="Pfam" id="PF00005">
    <property type="entry name" value="ABC_tran"/>
    <property type="match status" value="3"/>
</dbReference>
<dbReference type="CDD" id="cd03249">
    <property type="entry name" value="ABC_MTABC3_MDL1_MDL2"/>
    <property type="match status" value="1"/>
</dbReference>
<feature type="domain" description="ABC transmembrane type-1" evidence="12">
    <location>
        <begin position="761"/>
        <end position="1052"/>
    </location>
</feature>
<feature type="compositionally biased region" description="Basic residues" evidence="9">
    <location>
        <begin position="463"/>
        <end position="475"/>
    </location>
</feature>
<feature type="transmembrane region" description="Helical" evidence="10">
    <location>
        <begin position="193"/>
        <end position="213"/>
    </location>
</feature>
<feature type="transmembrane region" description="Helical" evidence="10">
    <location>
        <begin position="64"/>
        <end position="88"/>
    </location>
</feature>
<evidence type="ECO:0000256" key="8">
    <source>
        <dbReference type="ARBA" id="ARBA00023136"/>
    </source>
</evidence>
<dbReference type="InterPro" id="IPR003593">
    <property type="entry name" value="AAA+_ATPase"/>
</dbReference>
<dbReference type="SUPFAM" id="SSF52540">
    <property type="entry name" value="P-loop containing nucleoside triphosphate hydrolases"/>
    <property type="match status" value="3"/>
</dbReference>
<keyword evidence="8 10" id="KW-0472">Membrane</keyword>
<dbReference type="Gene3D" id="3.40.50.300">
    <property type="entry name" value="P-loop containing nucleotide triphosphate hydrolases"/>
    <property type="match status" value="2"/>
</dbReference>
<dbReference type="PROSITE" id="PS50893">
    <property type="entry name" value="ABC_TRANSPORTER_2"/>
    <property type="match status" value="2"/>
</dbReference>
<keyword evidence="7 10" id="KW-1133">Transmembrane helix</keyword>
<dbReference type="CDD" id="cd18577">
    <property type="entry name" value="ABC_6TM_Pgp_ABCB1_D1_like"/>
    <property type="match status" value="1"/>
</dbReference>
<sequence>MEANPEKAGAEELHQAREAEPSSTAASTSKDGDKAVEVKNTRPEREATFKDYLRVFTYAKRLDYALMVAGVVASIGAGITLPLMNVIFGKLVGNFSDFANPAGSPDLGEFRRTLNRQALYIFALFIARFGLNYINKFTFRMIGIRMSAAIRLHYLQSLFGQTIHVLDSMPSGTAASTITGTANTLQLGISEKLGTFIEFTALIIAAIIIAFVYSWSLTLVTASVILFILIVLSILLPFIIKGMTATTKAEGKANSIATEAFSGIRMVSSCGAEDRVARRYSEWVEKAKHYGQTTSPLVALQFGLIFFSMYAMFALAFWYGTKSYAAGRLGSVGDIIVVLMSVMMMVMSLERTSTPLIAVNKATIAAAEFFTIIDAPRPEMGKLTEPDVNASEDIVFTDVTFAYPGRPSKKVLDGLNLRIEANKNTAIVGPSGSGKSTIVGLIEGWYTLHDQYIIAKATEKDKKKNKKGKKGKKKSIFSSEDSDDDEGETLPDSIEEAGAPVELGGTISTCGHRLDEINIKWWRSQIGMVQQEPFLFNDSIINNVAAGLIGTDLENVSEQEKRELVKVACTEAFADEFIDRLPDGYDTQVGDQGTKLSGGQRQRIAIARSIIAKPKILILDEATSAIDVRGERIVQQALERASKGRTTITIAHRLSTIKNADRIVVLQNGKVAEEGTHDSLLSDPEGVYYGLVYAQKLSLGDGADDEPMHEEDIGDILEREKSAARTEAADEKKPTLWKKRNLLNGFGKLLAEQRNKIPFYIIAVLGAAGAGAAVPLQAYLFAKVIDVFSLTGPEFPHEFLHEGAYWSKWWAVLAACVGFSYFTTTIAATVCEHSIAATYRQQYFESILYQKTSYFDQDDNSTGQLTARLSSDPNQLKELLGVNIMMMLVGMFTLVGALAISFAYGWKLALVALCVTIPLGVASGFFRVKYELQFNEMNEAVFSESSKFAAESIGAFRTVSSLVMEDSIINRYQRLLDGHVTAAYKKARWTTVIFALSDSVSLGCQALVFWYGGQLLMSGEYSVTAFFVTYMAVIQGAESAGTWLSFGPNAAQASAAANRILSIRATKNLDNISAKEQVLDTEGGVRIELRDVHFRYPTRDISVFKGLNLTIEKGQFAALVGASGSGKTSIVSLLERFYDVNKGSILFNGKDISDINLYEYRKLLSLVAQEPSLFQGTIKENILLGVDPASVTDEQLYQVCKDANIHEFIMSLPEGYNTNIGNKGVSLSGGQKQRVSIARALIRNPRVLLLDEATSSLDSESEKLVQAAFERVAKGRTTVAVAHRLATIQNADIIYVLGEGKVLESGSHSELLKRKGVYYHMCRNQALDR</sequence>
<evidence type="ECO:0000256" key="2">
    <source>
        <dbReference type="ARBA" id="ARBA00007577"/>
    </source>
</evidence>
<protein>
    <submittedName>
        <fullName evidence="13">P-loop containing nucleoside triphosphate hydrolase protein</fullName>
    </submittedName>
</protein>
<gene>
    <name evidence="13" type="ORF">NKR19_g1228</name>
</gene>
<evidence type="ECO:0000259" key="12">
    <source>
        <dbReference type="PROSITE" id="PS50929"/>
    </source>
</evidence>
<comment type="similarity">
    <text evidence="2">Belongs to the ABC transporter superfamily. ABCB family. Multidrug resistance exporter (TC 3.A.1.201) subfamily.</text>
</comment>